<proteinExistence type="predicted"/>
<name>A0ABV5MCQ6_9ACTN</name>
<dbReference type="RefSeq" id="WP_223104556.1">
    <property type="nucleotide sequence ID" value="NZ_CP061913.1"/>
</dbReference>
<sequence length="123" mass="12777">MAGVIAEDQLGVLLQADFAAWSRADLERVTGALGWRLGPDDEDAFSTAVATDGAEEVVARPREPWDGRGWFGDYTALEVRREVPVEEHTGAQRDALAALVAVLGPPALVGGPGDTGSTSSGCG</sequence>
<dbReference type="EMBL" id="JBHMCA010000049">
    <property type="protein sequence ID" value="MFB9446635.1"/>
    <property type="molecule type" value="Genomic_DNA"/>
</dbReference>
<reference evidence="1 2" key="1">
    <citation type="submission" date="2024-09" db="EMBL/GenBank/DDBJ databases">
        <authorList>
            <person name="Sun Q."/>
            <person name="Mori K."/>
        </authorList>
    </citation>
    <scope>NUCLEOTIDE SEQUENCE [LARGE SCALE GENOMIC DNA]</scope>
    <source>
        <strain evidence="1 2">JCM 3307</strain>
    </source>
</reference>
<protein>
    <submittedName>
        <fullName evidence="1">Uncharacterized protein</fullName>
    </submittedName>
</protein>
<dbReference type="Proteomes" id="UP001589608">
    <property type="component" value="Unassembled WGS sequence"/>
</dbReference>
<evidence type="ECO:0000313" key="1">
    <source>
        <dbReference type="EMBL" id="MFB9446635.1"/>
    </source>
</evidence>
<gene>
    <name evidence="1" type="ORF">ACFFTR_26400</name>
</gene>
<evidence type="ECO:0000313" key="2">
    <source>
        <dbReference type="Proteomes" id="UP001589608"/>
    </source>
</evidence>
<accession>A0ABV5MCQ6</accession>
<organism evidence="1 2">
    <name type="scientific">Dactylosporangium vinaceum</name>
    <dbReference type="NCBI Taxonomy" id="53362"/>
    <lineage>
        <taxon>Bacteria</taxon>
        <taxon>Bacillati</taxon>
        <taxon>Actinomycetota</taxon>
        <taxon>Actinomycetes</taxon>
        <taxon>Micromonosporales</taxon>
        <taxon>Micromonosporaceae</taxon>
        <taxon>Dactylosporangium</taxon>
    </lineage>
</organism>
<keyword evidence="2" id="KW-1185">Reference proteome</keyword>
<comment type="caution">
    <text evidence="1">The sequence shown here is derived from an EMBL/GenBank/DDBJ whole genome shotgun (WGS) entry which is preliminary data.</text>
</comment>